<name>U1HI35_ENDPU</name>
<dbReference type="GO" id="GO:0005886">
    <property type="term" value="C:plasma membrane"/>
    <property type="evidence" value="ECO:0007669"/>
    <property type="project" value="TreeGrafter"/>
</dbReference>
<dbReference type="RefSeq" id="XP_007804515.1">
    <property type="nucleotide sequence ID" value="XM_007806324.1"/>
</dbReference>
<sequence>MLELDQPAGVVDRREAEMSVIGCIIEDLNTNPILLEHIAPAMIHYNGSKGQDPFMITVAADDLGSSANQAVRRSGARKTAIMIALCLAGFLASLDIVITGTALPTIAKDLLASSLEYSWVGSAYLLASASLLTVWVRLSDIFGRKTVMIVCYLLFLSRTLVSALSQISRCSLPAEPFKGQEGQERGFYISVYSAATATGAILGQIVGGVLTGSGPELGAEIIDSSRTASYPPPIFERSQLHQIDSKFTKKWLEQTEQLGEPAD</sequence>
<dbReference type="PANTHER" id="PTHR23501">
    <property type="entry name" value="MAJOR FACILITATOR SUPERFAMILY"/>
    <property type="match status" value="1"/>
</dbReference>
<comment type="subcellular location">
    <subcellularLocation>
        <location evidence="1">Membrane</location>
        <topology evidence="1">Multi-pass membrane protein</topology>
    </subcellularLocation>
</comment>
<keyword evidence="3 6" id="KW-0812">Transmembrane</keyword>
<dbReference type="EMBL" id="KE721376">
    <property type="protein sequence ID" value="ERF69850.1"/>
    <property type="molecule type" value="Genomic_DNA"/>
</dbReference>
<dbReference type="AlphaFoldDB" id="U1HI35"/>
<dbReference type="GeneID" id="19243901"/>
<gene>
    <name evidence="8" type="ORF">EPUS_09066</name>
</gene>
<reference evidence="9" key="1">
    <citation type="journal article" date="2014" name="BMC Genomics">
        <title>Genome characteristics reveal the impact of lichenization on lichen-forming fungus Endocarpon pusillum Hedwig (Verrucariales, Ascomycota).</title>
        <authorList>
            <person name="Wang Y.-Y."/>
            <person name="Liu B."/>
            <person name="Zhang X.-Y."/>
            <person name="Zhou Q.-M."/>
            <person name="Zhang T."/>
            <person name="Li H."/>
            <person name="Yu Y.-F."/>
            <person name="Zhang X.-L."/>
            <person name="Hao X.-Y."/>
            <person name="Wang M."/>
            <person name="Wang L."/>
            <person name="Wei J.-C."/>
        </authorList>
    </citation>
    <scope>NUCLEOTIDE SEQUENCE [LARGE SCALE GENOMIC DNA]</scope>
    <source>
        <strain evidence="9">Z07020 / HMAS-L-300199</strain>
    </source>
</reference>
<dbReference type="GO" id="GO:0022857">
    <property type="term" value="F:transmembrane transporter activity"/>
    <property type="evidence" value="ECO:0007669"/>
    <property type="project" value="InterPro"/>
</dbReference>
<dbReference type="SUPFAM" id="SSF103473">
    <property type="entry name" value="MFS general substrate transporter"/>
    <property type="match status" value="1"/>
</dbReference>
<keyword evidence="5 6" id="KW-0472">Membrane</keyword>
<dbReference type="PANTHER" id="PTHR23501:SF102">
    <property type="entry name" value="DRUG TRANSPORTER, PUTATIVE (AFU_ORTHOLOGUE AFUA_3G08530)-RELATED"/>
    <property type="match status" value="1"/>
</dbReference>
<dbReference type="Proteomes" id="UP000019373">
    <property type="component" value="Unassembled WGS sequence"/>
</dbReference>
<evidence type="ECO:0000259" key="7">
    <source>
        <dbReference type="PROSITE" id="PS50850"/>
    </source>
</evidence>
<proteinExistence type="inferred from homology"/>
<keyword evidence="4 6" id="KW-1133">Transmembrane helix</keyword>
<keyword evidence="9" id="KW-1185">Reference proteome</keyword>
<evidence type="ECO:0000256" key="4">
    <source>
        <dbReference type="ARBA" id="ARBA00022989"/>
    </source>
</evidence>
<evidence type="ECO:0000256" key="5">
    <source>
        <dbReference type="ARBA" id="ARBA00023136"/>
    </source>
</evidence>
<dbReference type="eggNOG" id="KOG0254">
    <property type="taxonomic scope" value="Eukaryota"/>
</dbReference>
<evidence type="ECO:0000256" key="6">
    <source>
        <dbReference type="SAM" id="Phobius"/>
    </source>
</evidence>
<evidence type="ECO:0000313" key="8">
    <source>
        <dbReference type="EMBL" id="ERF69850.1"/>
    </source>
</evidence>
<feature type="transmembrane region" description="Helical" evidence="6">
    <location>
        <begin position="117"/>
        <end position="135"/>
    </location>
</feature>
<dbReference type="HOGENOM" id="CLU_1057798_0_0_1"/>
<dbReference type="InterPro" id="IPR020846">
    <property type="entry name" value="MFS_dom"/>
</dbReference>
<dbReference type="InterPro" id="IPR036259">
    <property type="entry name" value="MFS_trans_sf"/>
</dbReference>
<dbReference type="Gene3D" id="1.20.1250.20">
    <property type="entry name" value="MFS general substrate transporter like domains"/>
    <property type="match status" value="1"/>
</dbReference>
<evidence type="ECO:0000256" key="3">
    <source>
        <dbReference type="ARBA" id="ARBA00022692"/>
    </source>
</evidence>
<dbReference type="Pfam" id="PF07690">
    <property type="entry name" value="MFS_1"/>
    <property type="match status" value="1"/>
</dbReference>
<evidence type="ECO:0000256" key="1">
    <source>
        <dbReference type="ARBA" id="ARBA00004141"/>
    </source>
</evidence>
<protein>
    <recommendedName>
        <fullName evidence="7">Major facilitator superfamily (MFS) profile domain-containing protein</fullName>
    </recommendedName>
</protein>
<feature type="domain" description="Major facilitator superfamily (MFS) profile" evidence="7">
    <location>
        <begin position="81"/>
        <end position="263"/>
    </location>
</feature>
<dbReference type="PROSITE" id="PS50850">
    <property type="entry name" value="MFS"/>
    <property type="match status" value="1"/>
</dbReference>
<feature type="transmembrane region" description="Helical" evidence="6">
    <location>
        <begin position="80"/>
        <end position="105"/>
    </location>
</feature>
<dbReference type="OrthoDB" id="440553at2759"/>
<evidence type="ECO:0000256" key="2">
    <source>
        <dbReference type="ARBA" id="ARBA00007520"/>
    </source>
</evidence>
<accession>U1HI35</accession>
<organism evidence="8 9">
    <name type="scientific">Endocarpon pusillum (strain Z07020 / HMAS-L-300199)</name>
    <name type="common">Lichen-forming fungus</name>
    <dbReference type="NCBI Taxonomy" id="1263415"/>
    <lineage>
        <taxon>Eukaryota</taxon>
        <taxon>Fungi</taxon>
        <taxon>Dikarya</taxon>
        <taxon>Ascomycota</taxon>
        <taxon>Pezizomycotina</taxon>
        <taxon>Eurotiomycetes</taxon>
        <taxon>Chaetothyriomycetidae</taxon>
        <taxon>Verrucariales</taxon>
        <taxon>Verrucariaceae</taxon>
        <taxon>Endocarpon</taxon>
    </lineage>
</organism>
<evidence type="ECO:0000313" key="9">
    <source>
        <dbReference type="Proteomes" id="UP000019373"/>
    </source>
</evidence>
<comment type="similarity">
    <text evidence="2">Belongs to the major facilitator superfamily. TCR/Tet family.</text>
</comment>
<dbReference type="InterPro" id="IPR011701">
    <property type="entry name" value="MFS"/>
</dbReference>